<evidence type="ECO:0000256" key="3">
    <source>
        <dbReference type="ARBA" id="ARBA00022989"/>
    </source>
</evidence>
<feature type="transmembrane region" description="Helical" evidence="6">
    <location>
        <begin position="111"/>
        <end position="133"/>
    </location>
</feature>
<reference evidence="7" key="1">
    <citation type="journal article" date="2022" name="Plant J.">
        <title>Strategies of tolerance reflected in two North American maple genomes.</title>
        <authorList>
            <person name="McEvoy S.L."/>
            <person name="Sezen U.U."/>
            <person name="Trouern-Trend A."/>
            <person name="McMahon S.M."/>
            <person name="Schaberg P.G."/>
            <person name="Yang J."/>
            <person name="Wegrzyn J.L."/>
            <person name="Swenson N.G."/>
        </authorList>
    </citation>
    <scope>NUCLEOTIDE SEQUENCE</scope>
    <source>
        <strain evidence="7">NS2018</strain>
    </source>
</reference>
<name>A0AA39W2Q4_ACESA</name>
<evidence type="ECO:0000256" key="5">
    <source>
        <dbReference type="SAM" id="MobiDB-lite"/>
    </source>
</evidence>
<evidence type="ECO:0000256" key="6">
    <source>
        <dbReference type="SAM" id="Phobius"/>
    </source>
</evidence>
<keyword evidence="3 6" id="KW-1133">Transmembrane helix</keyword>
<keyword evidence="4 6" id="KW-0472">Membrane</keyword>
<evidence type="ECO:0000256" key="2">
    <source>
        <dbReference type="ARBA" id="ARBA00022692"/>
    </source>
</evidence>
<organism evidence="7 8">
    <name type="scientific">Acer saccharum</name>
    <name type="common">Sugar maple</name>
    <dbReference type="NCBI Taxonomy" id="4024"/>
    <lineage>
        <taxon>Eukaryota</taxon>
        <taxon>Viridiplantae</taxon>
        <taxon>Streptophyta</taxon>
        <taxon>Embryophyta</taxon>
        <taxon>Tracheophyta</taxon>
        <taxon>Spermatophyta</taxon>
        <taxon>Magnoliopsida</taxon>
        <taxon>eudicotyledons</taxon>
        <taxon>Gunneridae</taxon>
        <taxon>Pentapetalae</taxon>
        <taxon>rosids</taxon>
        <taxon>malvids</taxon>
        <taxon>Sapindales</taxon>
        <taxon>Sapindaceae</taxon>
        <taxon>Hippocastanoideae</taxon>
        <taxon>Acereae</taxon>
        <taxon>Acer</taxon>
    </lineage>
</organism>
<evidence type="ECO:0000313" key="7">
    <source>
        <dbReference type="EMBL" id="KAK0607704.1"/>
    </source>
</evidence>
<dbReference type="AlphaFoldDB" id="A0AA39W2Q4"/>
<evidence type="ECO:0000313" key="8">
    <source>
        <dbReference type="Proteomes" id="UP001168877"/>
    </source>
</evidence>
<gene>
    <name evidence="7" type="ORF">LWI29_018881</name>
</gene>
<dbReference type="PANTHER" id="PTHR23291:SF50">
    <property type="entry name" value="PROTEIN LIFEGUARD 4"/>
    <property type="match status" value="1"/>
</dbReference>
<keyword evidence="2 6" id="KW-0812">Transmembrane</keyword>
<feature type="transmembrane region" description="Helical" evidence="6">
    <location>
        <begin position="311"/>
        <end position="335"/>
    </location>
</feature>
<dbReference type="GO" id="GO:0016020">
    <property type="term" value="C:membrane"/>
    <property type="evidence" value="ECO:0007669"/>
    <property type="project" value="UniProtKB-SubCell"/>
</dbReference>
<comment type="subcellular location">
    <subcellularLocation>
        <location evidence="1">Membrane</location>
        <topology evidence="1">Multi-pass membrane protein</topology>
    </subcellularLocation>
</comment>
<feature type="transmembrane region" description="Helical" evidence="6">
    <location>
        <begin position="171"/>
        <end position="189"/>
    </location>
</feature>
<evidence type="ECO:0000256" key="4">
    <source>
        <dbReference type="ARBA" id="ARBA00023136"/>
    </source>
</evidence>
<dbReference type="PANTHER" id="PTHR23291">
    <property type="entry name" value="BAX INHIBITOR-RELATED"/>
    <property type="match status" value="1"/>
</dbReference>
<accession>A0AA39W2Q4</accession>
<keyword evidence="8" id="KW-1185">Reference proteome</keyword>
<comment type="caution">
    <text evidence="7">The sequence shown here is derived from an EMBL/GenBank/DDBJ whole genome shotgun (WGS) entry which is preliminary data.</text>
</comment>
<dbReference type="InterPro" id="IPR006214">
    <property type="entry name" value="Bax_inhibitor_1-related"/>
</dbReference>
<feature type="transmembrane region" description="Helical" evidence="6">
    <location>
        <begin position="226"/>
        <end position="246"/>
    </location>
</feature>
<dbReference type="Proteomes" id="UP001168877">
    <property type="component" value="Unassembled WGS sequence"/>
</dbReference>
<feature type="region of interest" description="Disordered" evidence="5">
    <location>
        <begin position="79"/>
        <end position="99"/>
    </location>
</feature>
<reference evidence="7" key="2">
    <citation type="submission" date="2023-06" db="EMBL/GenBank/DDBJ databases">
        <authorList>
            <person name="Swenson N.G."/>
            <person name="Wegrzyn J.L."/>
            <person name="Mcevoy S.L."/>
        </authorList>
    </citation>
    <scope>NUCLEOTIDE SEQUENCE</scope>
    <source>
        <strain evidence="7">NS2018</strain>
        <tissue evidence="7">Leaf</tissue>
    </source>
</reference>
<protein>
    <submittedName>
        <fullName evidence="7">Uncharacterized protein</fullName>
    </submittedName>
</protein>
<sequence>MKNPIFYLNPTRFHSTLLLHSSAAPSPTRRHDIPSRVGFSSRTNPFRCLSLIAQKPNEAFLKKSPPRQQKMIFKTRLYGSSQTSSNNNNTDDDVEASKKEEKKKGEVKLGLVKRVYGVLAIEFLLAGVAYTVYKMWPQAVAIVSQNFYLFFFIILTAVSFLIPIKKLEQSILLGFFNVIVINQIGVNLADLNGKVVLAAVISTVITVSSLIKFTLWSSKKGKDFSFLKPILFFGLIVVLIAGLAQIKNPGPIPVSVNTWVGTVTFLGYIVCDTQKLLKHGGRGDEEDDELVRCGFVLLFCKFSSPVAVPPAAVLGLGFLLFCGVFGGGLAGWFSLLCCPVSNFNDFGACDAFVVGV</sequence>
<dbReference type="Pfam" id="PF01027">
    <property type="entry name" value="Bax1-I"/>
    <property type="match status" value="1"/>
</dbReference>
<feature type="compositionally biased region" description="Low complexity" evidence="5">
    <location>
        <begin position="80"/>
        <end position="89"/>
    </location>
</feature>
<feature type="transmembrane region" description="Helical" evidence="6">
    <location>
        <begin position="195"/>
        <end position="214"/>
    </location>
</feature>
<feature type="transmembrane region" description="Helical" evidence="6">
    <location>
        <begin position="145"/>
        <end position="164"/>
    </location>
</feature>
<proteinExistence type="predicted"/>
<evidence type="ECO:0000256" key="1">
    <source>
        <dbReference type="ARBA" id="ARBA00004141"/>
    </source>
</evidence>
<dbReference type="EMBL" id="JAUESC010000001">
    <property type="protein sequence ID" value="KAK0607704.1"/>
    <property type="molecule type" value="Genomic_DNA"/>
</dbReference>